<reference evidence="1" key="1">
    <citation type="journal article" date="2014" name="Int. J. Syst. Evol. Microbiol.">
        <title>Complete genome sequence of Corynebacterium casei LMG S-19264T (=DSM 44701T), isolated from a smear-ripened cheese.</title>
        <authorList>
            <consortium name="US DOE Joint Genome Institute (JGI-PGF)"/>
            <person name="Walter F."/>
            <person name="Albersmeier A."/>
            <person name="Kalinowski J."/>
            <person name="Ruckert C."/>
        </authorList>
    </citation>
    <scope>NUCLEOTIDE SEQUENCE</scope>
    <source>
        <strain evidence="1">CGMCC 4.7403</strain>
    </source>
</reference>
<accession>A0A919GKQ8</accession>
<sequence>MGPIRSAFALVAEACTFLGNLPPGRLLAGYGRPGAFAGRQPVRCLVEVPAGERVRLVPHRRRAPITTEWSQGLREWLGSAVIATW</sequence>
<dbReference type="Proteomes" id="UP000603227">
    <property type="component" value="Unassembled WGS sequence"/>
</dbReference>
<comment type="caution">
    <text evidence="1">The sequence shown here is derived from an EMBL/GenBank/DDBJ whole genome shotgun (WGS) entry which is preliminary data.</text>
</comment>
<protein>
    <submittedName>
        <fullName evidence="1">Uncharacterized protein</fullName>
    </submittedName>
</protein>
<evidence type="ECO:0000313" key="1">
    <source>
        <dbReference type="EMBL" id="GHH85741.1"/>
    </source>
</evidence>
<gene>
    <name evidence="1" type="ORF">GCM10017771_19930</name>
</gene>
<dbReference type="AlphaFoldDB" id="A0A919GKQ8"/>
<proteinExistence type="predicted"/>
<name>A0A919GKQ8_9ACTN</name>
<reference evidence="1" key="2">
    <citation type="submission" date="2020-09" db="EMBL/GenBank/DDBJ databases">
        <authorList>
            <person name="Sun Q."/>
            <person name="Zhou Y."/>
        </authorList>
    </citation>
    <scope>NUCLEOTIDE SEQUENCE</scope>
    <source>
        <strain evidence="1">CGMCC 4.7403</strain>
    </source>
</reference>
<organism evidence="1 2">
    <name type="scientific">Streptomyces capitiformicae</name>
    <dbReference type="NCBI Taxonomy" id="2014920"/>
    <lineage>
        <taxon>Bacteria</taxon>
        <taxon>Bacillati</taxon>
        <taxon>Actinomycetota</taxon>
        <taxon>Actinomycetes</taxon>
        <taxon>Kitasatosporales</taxon>
        <taxon>Streptomycetaceae</taxon>
        <taxon>Streptomyces</taxon>
    </lineage>
</organism>
<keyword evidence="2" id="KW-1185">Reference proteome</keyword>
<evidence type="ECO:0000313" key="2">
    <source>
        <dbReference type="Proteomes" id="UP000603227"/>
    </source>
</evidence>
<dbReference type="EMBL" id="BNAT01000005">
    <property type="protein sequence ID" value="GHH85741.1"/>
    <property type="molecule type" value="Genomic_DNA"/>
</dbReference>